<dbReference type="PANTHER" id="PTHR43537">
    <property type="entry name" value="TRANSCRIPTIONAL REGULATOR, GNTR FAMILY"/>
    <property type="match status" value="1"/>
</dbReference>
<dbReference type="EMBL" id="RAZS01000008">
    <property type="protein sequence ID" value="RKN16692.1"/>
    <property type="molecule type" value="Genomic_DNA"/>
</dbReference>
<dbReference type="CDD" id="cd07377">
    <property type="entry name" value="WHTH_GntR"/>
    <property type="match status" value="1"/>
</dbReference>
<evidence type="ECO:0000313" key="5">
    <source>
        <dbReference type="EMBL" id="RKN16692.1"/>
    </source>
</evidence>
<sequence>MPPQSVPTTVGSNGRGRIAADEAYARLREDIVRGRLMPNQRLVEVDLAVTLGVGRTAVRTVLARLEQEGLVVHEPNRGARVRMVTEAEALEITQARGALEALAAREAAEKATPAEVAFMRETLAQMSACLKAGDLLAYSDGNARMHAKIIEASRHHTATRLIAGLKAQMVRFQYRTVLVPGRSARSLVEHTRIVDAIEAADPDAAEAAMRYHLSHVADTLREMTSAHAQHRASPPHLVHF</sequence>
<organism evidence="5 6">
    <name type="scientific">Micromonospora musae</name>
    <dbReference type="NCBI Taxonomy" id="1894970"/>
    <lineage>
        <taxon>Bacteria</taxon>
        <taxon>Bacillati</taxon>
        <taxon>Actinomycetota</taxon>
        <taxon>Actinomycetes</taxon>
        <taxon>Micromonosporales</taxon>
        <taxon>Micromonosporaceae</taxon>
        <taxon>Micromonospora</taxon>
    </lineage>
</organism>
<comment type="caution">
    <text evidence="5">The sequence shown here is derived from an EMBL/GenBank/DDBJ whole genome shotgun (WGS) entry which is preliminary data.</text>
</comment>
<keyword evidence="1" id="KW-0805">Transcription regulation</keyword>
<evidence type="ECO:0000256" key="3">
    <source>
        <dbReference type="ARBA" id="ARBA00023163"/>
    </source>
</evidence>
<dbReference type="PANTHER" id="PTHR43537:SF24">
    <property type="entry name" value="GLUCONATE OPERON TRANSCRIPTIONAL REPRESSOR"/>
    <property type="match status" value="1"/>
</dbReference>
<keyword evidence="3" id="KW-0804">Transcription</keyword>
<dbReference type="SUPFAM" id="SSF46785">
    <property type="entry name" value="Winged helix' DNA-binding domain"/>
    <property type="match status" value="1"/>
</dbReference>
<dbReference type="Pfam" id="PF07729">
    <property type="entry name" value="FCD"/>
    <property type="match status" value="1"/>
</dbReference>
<gene>
    <name evidence="5" type="ORF">D7147_22930</name>
</gene>
<dbReference type="InterPro" id="IPR036390">
    <property type="entry name" value="WH_DNA-bd_sf"/>
</dbReference>
<name>A0ABX9R135_9ACTN</name>
<dbReference type="RefSeq" id="WP_120681151.1">
    <property type="nucleotide sequence ID" value="NZ_RAZS01000008.1"/>
</dbReference>
<reference evidence="5 6" key="1">
    <citation type="submission" date="2018-09" db="EMBL/GenBank/DDBJ databases">
        <title>Micromonospora sp. nov. MS1-9, isolated from a root of Musa sp.</title>
        <authorList>
            <person name="Kuncharoen N."/>
            <person name="Kudo T."/>
            <person name="Ohkuma M."/>
            <person name="Yuki M."/>
            <person name="Tanasupawat S."/>
        </authorList>
    </citation>
    <scope>NUCLEOTIDE SEQUENCE [LARGE SCALE GENOMIC DNA]</scope>
    <source>
        <strain evidence="5 6">NGC1-4</strain>
    </source>
</reference>
<keyword evidence="2" id="KW-0238">DNA-binding</keyword>
<accession>A0ABX9R135</accession>
<dbReference type="SUPFAM" id="SSF48008">
    <property type="entry name" value="GntR ligand-binding domain-like"/>
    <property type="match status" value="1"/>
</dbReference>
<keyword evidence="6" id="KW-1185">Reference proteome</keyword>
<dbReference type="SMART" id="SM00345">
    <property type="entry name" value="HTH_GNTR"/>
    <property type="match status" value="1"/>
</dbReference>
<dbReference type="InterPro" id="IPR000524">
    <property type="entry name" value="Tscrpt_reg_HTH_GntR"/>
</dbReference>
<dbReference type="Gene3D" id="1.10.10.10">
    <property type="entry name" value="Winged helix-like DNA-binding domain superfamily/Winged helix DNA-binding domain"/>
    <property type="match status" value="1"/>
</dbReference>
<dbReference type="InterPro" id="IPR008920">
    <property type="entry name" value="TF_FadR/GntR_C"/>
</dbReference>
<evidence type="ECO:0000256" key="1">
    <source>
        <dbReference type="ARBA" id="ARBA00023015"/>
    </source>
</evidence>
<dbReference type="Proteomes" id="UP000271548">
    <property type="component" value="Unassembled WGS sequence"/>
</dbReference>
<evidence type="ECO:0000313" key="6">
    <source>
        <dbReference type="Proteomes" id="UP000271548"/>
    </source>
</evidence>
<dbReference type="SMART" id="SM00895">
    <property type="entry name" value="FCD"/>
    <property type="match status" value="1"/>
</dbReference>
<evidence type="ECO:0000256" key="2">
    <source>
        <dbReference type="ARBA" id="ARBA00023125"/>
    </source>
</evidence>
<dbReference type="InterPro" id="IPR011711">
    <property type="entry name" value="GntR_C"/>
</dbReference>
<dbReference type="Gene3D" id="1.20.120.530">
    <property type="entry name" value="GntR ligand-binding domain-like"/>
    <property type="match status" value="1"/>
</dbReference>
<feature type="domain" description="HTH gntR-type" evidence="4">
    <location>
        <begin position="17"/>
        <end position="84"/>
    </location>
</feature>
<dbReference type="Pfam" id="PF00392">
    <property type="entry name" value="GntR"/>
    <property type="match status" value="1"/>
</dbReference>
<protein>
    <submittedName>
        <fullName evidence="5">GntR family transcriptional regulator</fullName>
    </submittedName>
</protein>
<dbReference type="PROSITE" id="PS50949">
    <property type="entry name" value="HTH_GNTR"/>
    <property type="match status" value="1"/>
</dbReference>
<proteinExistence type="predicted"/>
<evidence type="ECO:0000259" key="4">
    <source>
        <dbReference type="PROSITE" id="PS50949"/>
    </source>
</evidence>
<dbReference type="InterPro" id="IPR036388">
    <property type="entry name" value="WH-like_DNA-bd_sf"/>
</dbReference>